<accession>A0A1G7U6C0</accession>
<dbReference type="STRING" id="89065.SAMN05216605_10262"/>
<proteinExistence type="predicted"/>
<evidence type="ECO:0000313" key="2">
    <source>
        <dbReference type="Proteomes" id="UP000182894"/>
    </source>
</evidence>
<dbReference type="AlphaFoldDB" id="A0A1G7U6C0"/>
<reference evidence="2" key="1">
    <citation type="submission" date="2016-10" db="EMBL/GenBank/DDBJ databases">
        <authorList>
            <person name="Varghese N."/>
            <person name="Submissions S."/>
        </authorList>
    </citation>
    <scope>NUCLEOTIDE SEQUENCE [LARGE SCALE GENOMIC DNA]</scope>
    <source>
        <strain evidence="2">ATCC 700689</strain>
    </source>
</reference>
<gene>
    <name evidence="1" type="ORF">SAMN05216605_10262</name>
</gene>
<dbReference type="EMBL" id="FNCO01000002">
    <property type="protein sequence ID" value="SDG42908.1"/>
    <property type="molecule type" value="Genomic_DNA"/>
</dbReference>
<dbReference type="RefSeq" id="WP_074750371.1">
    <property type="nucleotide sequence ID" value="NZ_FNCO01000002.1"/>
</dbReference>
<dbReference type="NCBIfam" id="TIGR03976">
    <property type="entry name" value="chp_LLNDYxLRE"/>
    <property type="match status" value="1"/>
</dbReference>
<organism evidence="1 2">
    <name type="scientific">Pseudomonas abietaniphila</name>
    <dbReference type="NCBI Taxonomy" id="89065"/>
    <lineage>
        <taxon>Bacteria</taxon>
        <taxon>Pseudomonadati</taxon>
        <taxon>Pseudomonadota</taxon>
        <taxon>Gammaproteobacteria</taxon>
        <taxon>Pseudomonadales</taxon>
        <taxon>Pseudomonadaceae</taxon>
        <taxon>Pseudomonas</taxon>
    </lineage>
</organism>
<keyword evidence="2" id="KW-1185">Reference proteome</keyword>
<dbReference type="OrthoDB" id="6891470at2"/>
<evidence type="ECO:0000313" key="1">
    <source>
        <dbReference type="EMBL" id="SDG42908.1"/>
    </source>
</evidence>
<dbReference type="InterPro" id="IPR023974">
    <property type="entry name" value="HxsD"/>
</dbReference>
<dbReference type="Proteomes" id="UP000182894">
    <property type="component" value="Unassembled WGS sequence"/>
</dbReference>
<name>A0A1G7U6C0_9PSED</name>
<sequence length="99" mass="10688">MTWPVTLKLDSSAYPLSVVQRAAYSLADTVAIQVGIETNQISLTAHPAEARPTLSLEQAHSLILQHLNDFALRDHINRETAGLREILARAALAGCGVSQ</sequence>
<protein>
    <submittedName>
        <fullName evidence="1">His-Xaa-Ser system protein HxsD</fullName>
    </submittedName>
</protein>